<proteinExistence type="predicted"/>
<comment type="caution">
    <text evidence="2">The sequence shown here is derived from an EMBL/GenBank/DDBJ whole genome shotgun (WGS) entry which is preliminary data.</text>
</comment>
<sequence>MTHGEDGTGREADGGTGAGVPAEVPAEGGAAPRGGPASAPEGGPAPAPGGGAASVPERGAEAAAPDSRAEAATPEGAHAAPAAPAPGELSALDKAVLAVERRSWPSSGPKERYIRERLHLSPTRYYQLLNALLDDARALRHDPGTVHRLRLRREARRGRR</sequence>
<reference evidence="3" key="1">
    <citation type="journal article" date="2019" name="Int. J. Syst. Evol. Microbiol.">
        <title>The Global Catalogue of Microorganisms (GCM) 10K type strain sequencing project: providing services to taxonomists for standard genome sequencing and annotation.</title>
        <authorList>
            <consortium name="The Broad Institute Genomics Platform"/>
            <consortium name="The Broad Institute Genome Sequencing Center for Infectious Disease"/>
            <person name="Wu L."/>
            <person name="Ma J."/>
        </authorList>
    </citation>
    <scope>NUCLEOTIDE SEQUENCE [LARGE SCALE GENOMIC DNA]</scope>
    <source>
        <strain evidence="3">CGMCC 1.15809</strain>
    </source>
</reference>
<feature type="compositionally biased region" description="Low complexity" evidence="1">
    <location>
        <begin position="53"/>
        <end position="87"/>
    </location>
</feature>
<dbReference type="RefSeq" id="WP_345079878.1">
    <property type="nucleotide sequence ID" value="NZ_BAAAWG010000004.1"/>
</dbReference>
<evidence type="ECO:0000256" key="1">
    <source>
        <dbReference type="SAM" id="MobiDB-lite"/>
    </source>
</evidence>
<gene>
    <name evidence="2" type="ORF">ACFP3M_10810</name>
</gene>
<name>A0ABW1FKB0_9ACTN</name>
<accession>A0ABW1FKB0</accession>
<dbReference type="EMBL" id="JBHSPW010000004">
    <property type="protein sequence ID" value="MFC5893303.1"/>
    <property type="molecule type" value="Genomic_DNA"/>
</dbReference>
<feature type="region of interest" description="Disordered" evidence="1">
    <location>
        <begin position="1"/>
        <end position="87"/>
    </location>
</feature>
<keyword evidence="3" id="KW-1185">Reference proteome</keyword>
<dbReference type="InterPro" id="IPR021678">
    <property type="entry name" value="DUF3263"/>
</dbReference>
<dbReference type="Pfam" id="PF11662">
    <property type="entry name" value="DUF3263"/>
    <property type="match status" value="1"/>
</dbReference>
<protein>
    <submittedName>
        <fullName evidence="2">DUF3263 domain-containing protein</fullName>
    </submittedName>
</protein>
<organism evidence="2 3">
    <name type="scientific">Streptomyces ramulosus</name>
    <dbReference type="NCBI Taxonomy" id="47762"/>
    <lineage>
        <taxon>Bacteria</taxon>
        <taxon>Bacillati</taxon>
        <taxon>Actinomycetota</taxon>
        <taxon>Actinomycetes</taxon>
        <taxon>Kitasatosporales</taxon>
        <taxon>Streptomycetaceae</taxon>
        <taxon>Streptomyces</taxon>
    </lineage>
</organism>
<evidence type="ECO:0000313" key="3">
    <source>
        <dbReference type="Proteomes" id="UP001596241"/>
    </source>
</evidence>
<feature type="compositionally biased region" description="Low complexity" evidence="1">
    <location>
        <begin position="19"/>
        <end position="44"/>
    </location>
</feature>
<feature type="compositionally biased region" description="Basic and acidic residues" evidence="1">
    <location>
        <begin position="1"/>
        <end position="13"/>
    </location>
</feature>
<evidence type="ECO:0000313" key="2">
    <source>
        <dbReference type="EMBL" id="MFC5893303.1"/>
    </source>
</evidence>
<dbReference type="Proteomes" id="UP001596241">
    <property type="component" value="Unassembled WGS sequence"/>
</dbReference>